<name>A0A2L0EXY7_SORCE</name>
<evidence type="ECO:0000313" key="2">
    <source>
        <dbReference type="EMBL" id="AUX44174.1"/>
    </source>
</evidence>
<reference evidence="2 3" key="1">
    <citation type="submission" date="2015-09" db="EMBL/GenBank/DDBJ databases">
        <title>Sorangium comparison.</title>
        <authorList>
            <person name="Zaburannyi N."/>
            <person name="Bunk B."/>
            <person name="Overmann J."/>
            <person name="Mueller R."/>
        </authorList>
    </citation>
    <scope>NUCLEOTIDE SEQUENCE [LARGE SCALE GENOMIC DNA]</scope>
    <source>
        <strain evidence="2 3">So ce26</strain>
    </source>
</reference>
<dbReference type="Pfam" id="PF22302">
    <property type="entry name" value="DUF6968"/>
    <property type="match status" value="1"/>
</dbReference>
<sequence>MGSWKCDVEIQEGSESHTTHACGEDSMQALQLALRSIETSLKPYEDEGTLTWLGASKTGFPASNV</sequence>
<protein>
    <recommendedName>
        <fullName evidence="1">DUF6968 domain-containing protein</fullName>
    </recommendedName>
</protein>
<accession>A0A2L0EXY7</accession>
<proteinExistence type="predicted"/>
<dbReference type="AlphaFoldDB" id="A0A2L0EXY7"/>
<dbReference type="OrthoDB" id="5522419at2"/>
<evidence type="ECO:0000259" key="1">
    <source>
        <dbReference type="Pfam" id="PF22302"/>
    </source>
</evidence>
<dbReference type="InterPro" id="IPR054241">
    <property type="entry name" value="DUF6968"/>
</dbReference>
<dbReference type="Proteomes" id="UP000238348">
    <property type="component" value="Chromosome"/>
</dbReference>
<feature type="domain" description="DUF6968" evidence="1">
    <location>
        <begin position="3"/>
        <end position="61"/>
    </location>
</feature>
<evidence type="ECO:0000313" key="3">
    <source>
        <dbReference type="Proteomes" id="UP000238348"/>
    </source>
</evidence>
<gene>
    <name evidence="2" type="ORF">SOCE26_056370</name>
</gene>
<dbReference type="EMBL" id="CP012673">
    <property type="protein sequence ID" value="AUX44174.1"/>
    <property type="molecule type" value="Genomic_DNA"/>
</dbReference>
<organism evidence="2 3">
    <name type="scientific">Sorangium cellulosum</name>
    <name type="common">Polyangium cellulosum</name>
    <dbReference type="NCBI Taxonomy" id="56"/>
    <lineage>
        <taxon>Bacteria</taxon>
        <taxon>Pseudomonadati</taxon>
        <taxon>Myxococcota</taxon>
        <taxon>Polyangia</taxon>
        <taxon>Polyangiales</taxon>
        <taxon>Polyangiaceae</taxon>
        <taxon>Sorangium</taxon>
    </lineage>
</organism>